<dbReference type="PANTHER" id="PTHR46143:SF1">
    <property type="entry name" value="CALPAIN-7"/>
    <property type="match status" value="1"/>
</dbReference>
<feature type="non-terminal residue" evidence="7">
    <location>
        <position position="1"/>
    </location>
</feature>
<protein>
    <submittedName>
        <fullName evidence="7">19292_t:CDS:1</fullName>
    </submittedName>
</protein>
<dbReference type="SMART" id="SM00720">
    <property type="entry name" value="calpain_III"/>
    <property type="match status" value="1"/>
</dbReference>
<dbReference type="Proteomes" id="UP000789396">
    <property type="component" value="Unassembled WGS sequence"/>
</dbReference>
<dbReference type="EMBL" id="CAJVPZ010005089">
    <property type="protein sequence ID" value="CAG8556242.1"/>
    <property type="molecule type" value="Genomic_DNA"/>
</dbReference>
<keyword evidence="8" id="KW-1185">Reference proteome</keyword>
<dbReference type="OrthoDB" id="167576at2759"/>
<evidence type="ECO:0000256" key="5">
    <source>
        <dbReference type="PROSITE-ProRule" id="PRU00239"/>
    </source>
</evidence>
<organism evidence="7 8">
    <name type="scientific">Racocetra fulgida</name>
    <dbReference type="NCBI Taxonomy" id="60492"/>
    <lineage>
        <taxon>Eukaryota</taxon>
        <taxon>Fungi</taxon>
        <taxon>Fungi incertae sedis</taxon>
        <taxon>Mucoromycota</taxon>
        <taxon>Glomeromycotina</taxon>
        <taxon>Glomeromycetes</taxon>
        <taxon>Diversisporales</taxon>
        <taxon>Gigasporaceae</taxon>
        <taxon>Racocetra</taxon>
    </lineage>
</organism>
<evidence type="ECO:0000256" key="4">
    <source>
        <dbReference type="ARBA" id="ARBA00022807"/>
    </source>
</evidence>
<dbReference type="GO" id="GO:0006508">
    <property type="term" value="P:proteolysis"/>
    <property type="evidence" value="ECO:0007669"/>
    <property type="project" value="UniProtKB-KW"/>
</dbReference>
<dbReference type="InterPro" id="IPR051297">
    <property type="entry name" value="PalB/RIM13"/>
</dbReference>
<dbReference type="InterPro" id="IPR036181">
    <property type="entry name" value="MIT_dom_sf"/>
</dbReference>
<evidence type="ECO:0000259" key="6">
    <source>
        <dbReference type="PROSITE" id="PS50203"/>
    </source>
</evidence>
<keyword evidence="2" id="KW-0645">Protease</keyword>
<dbReference type="InterPro" id="IPR001300">
    <property type="entry name" value="Peptidase_C2_calpain_cat"/>
</dbReference>
<reference evidence="7" key="1">
    <citation type="submission" date="2021-06" db="EMBL/GenBank/DDBJ databases">
        <authorList>
            <person name="Kallberg Y."/>
            <person name="Tangrot J."/>
            <person name="Rosling A."/>
        </authorList>
    </citation>
    <scope>NUCLEOTIDE SEQUENCE</scope>
    <source>
        <strain evidence="7">IN212</strain>
    </source>
</reference>
<accession>A0A9N9B7N7</accession>
<keyword evidence="3" id="KW-0378">Hydrolase</keyword>
<dbReference type="PROSITE" id="PS50203">
    <property type="entry name" value="CALPAIN_CAT"/>
    <property type="match status" value="1"/>
</dbReference>
<dbReference type="AlphaFoldDB" id="A0A9N9B7N7"/>
<evidence type="ECO:0000313" key="8">
    <source>
        <dbReference type="Proteomes" id="UP000789396"/>
    </source>
</evidence>
<name>A0A9N9B7N7_9GLOM</name>
<dbReference type="SUPFAM" id="SSF116846">
    <property type="entry name" value="MIT domain"/>
    <property type="match status" value="1"/>
</dbReference>
<evidence type="ECO:0000256" key="2">
    <source>
        <dbReference type="ARBA" id="ARBA00022670"/>
    </source>
</evidence>
<evidence type="ECO:0000256" key="1">
    <source>
        <dbReference type="ARBA" id="ARBA00010193"/>
    </source>
</evidence>
<keyword evidence="4" id="KW-0788">Thiol protease</keyword>
<dbReference type="SUPFAM" id="SSF49758">
    <property type="entry name" value="Calpain large subunit, middle domain (domain III)"/>
    <property type="match status" value="1"/>
</dbReference>
<dbReference type="SUPFAM" id="SSF54001">
    <property type="entry name" value="Cysteine proteinases"/>
    <property type="match status" value="1"/>
</dbReference>
<feature type="domain" description="Calpain catalytic" evidence="6">
    <location>
        <begin position="53"/>
        <end position="98"/>
    </location>
</feature>
<dbReference type="Gene3D" id="3.90.70.10">
    <property type="entry name" value="Cysteine proteinases"/>
    <property type="match status" value="1"/>
</dbReference>
<comment type="caution">
    <text evidence="7">The sequence shown here is derived from an EMBL/GenBank/DDBJ whole genome shotgun (WGS) entry which is preliminary data.</text>
</comment>
<dbReference type="InterPro" id="IPR036213">
    <property type="entry name" value="Calpain_III_sf"/>
</dbReference>
<evidence type="ECO:0000313" key="7">
    <source>
        <dbReference type="EMBL" id="CAG8556242.1"/>
    </source>
</evidence>
<dbReference type="GO" id="GO:0004198">
    <property type="term" value="F:calcium-dependent cysteine-type endopeptidase activity"/>
    <property type="evidence" value="ECO:0007669"/>
    <property type="project" value="InterPro"/>
</dbReference>
<comment type="similarity">
    <text evidence="1">Belongs to the peptidase C2 family. PalB/RIM13 subfamily.</text>
</comment>
<dbReference type="Gene3D" id="2.60.120.380">
    <property type="match status" value="2"/>
</dbReference>
<dbReference type="InterPro" id="IPR022683">
    <property type="entry name" value="Calpain_III"/>
</dbReference>
<dbReference type="PANTHER" id="PTHR46143">
    <property type="entry name" value="CALPAIN-7"/>
    <property type="match status" value="1"/>
</dbReference>
<comment type="caution">
    <text evidence="5">Lacks conserved residue(s) required for the propagation of feature annotation.</text>
</comment>
<dbReference type="Pfam" id="PF00648">
    <property type="entry name" value="Peptidase_C2"/>
    <property type="match status" value="1"/>
</dbReference>
<dbReference type="InterPro" id="IPR038765">
    <property type="entry name" value="Papain-like_cys_pep_sf"/>
</dbReference>
<gene>
    <name evidence="7" type="ORF">RFULGI_LOCUS4863</name>
</gene>
<sequence length="344" mass="39002">SDIAGRAAKEDKIGNKEKALELYTKAAEIFLKAIKGDVLVTISTGDDEADDVGLVPTHAYAVLDAREINGLQLLQVKNPWSMKRWTGPYSHLDAINWTPELMSLLKYDRLQAIDNDDEIKNDTEKYSETRILLSKHIMTTWDIRDYITLHLYDNSEGKKVYYPDNPCKTLRFNAPPGISRYTIVVDIDQEVDKNPEMKSLEFTLKCYCESQFKLTEIQTNYPIEQQVDGKWTTQTAGGNPSKITYLNNPQYRLSITPPSCISPMEKIRIQLILKGPNEYAIHVKLVRGNAGDYTIVISTFEAGLVGDYVLTVASNDKFNLNSIPLEGAVSLYDKVYITYRCSDY</sequence>
<proteinExistence type="inferred from homology"/>
<evidence type="ECO:0000256" key="3">
    <source>
        <dbReference type="ARBA" id="ARBA00022801"/>
    </source>
</evidence>